<keyword evidence="3" id="KW-1185">Reference proteome</keyword>
<sequence>STVHPTKANVLNKLVSKLEARILGNSFRIEIGSISQRRAPSESGWRSYSFGSFDYIVDEGYEVSVGSIHRRGASDCMEKNSAGAPVSQPELLGEILAAKVAGGRSWLRDYVDRISAISFSSHAMSFRSSGRFFTGSSRRSENVVVAAVEDVEELKYLGEAKSTLPSPYLKYRHYFNRYMLTCRPRYSNSSNKHSPPPPPPQYLRSSSGTLHHLLKNDPCIESIQKLAKQTSVEYPNASSPSQNCCNRSEIIIQDNDIRALFRDFSTLDTHRKPNISFFKGSSRTAQERIAFSVGLPENSISEPERESSCLVSAYGGGRAHCLTSRKLSHHSLISHHSLHRISKS</sequence>
<dbReference type="EMBL" id="JAVXUO010001613">
    <property type="protein sequence ID" value="KAK2980675.1"/>
    <property type="molecule type" value="Genomic_DNA"/>
</dbReference>
<comment type="caution">
    <text evidence="2">The sequence shown here is derived from an EMBL/GenBank/DDBJ whole genome shotgun (WGS) entry which is preliminary data.</text>
</comment>
<evidence type="ECO:0000313" key="2">
    <source>
        <dbReference type="EMBL" id="KAK2980675.1"/>
    </source>
</evidence>
<evidence type="ECO:0000256" key="1">
    <source>
        <dbReference type="SAM" id="MobiDB-lite"/>
    </source>
</evidence>
<feature type="region of interest" description="Disordered" evidence="1">
    <location>
        <begin position="186"/>
        <end position="206"/>
    </location>
</feature>
<protein>
    <submittedName>
        <fullName evidence="2">Uncharacterized protein</fullName>
    </submittedName>
</protein>
<gene>
    <name evidence="2" type="ORF">RJ640_011483</name>
</gene>
<organism evidence="2 3">
    <name type="scientific">Escallonia rubra</name>
    <dbReference type="NCBI Taxonomy" id="112253"/>
    <lineage>
        <taxon>Eukaryota</taxon>
        <taxon>Viridiplantae</taxon>
        <taxon>Streptophyta</taxon>
        <taxon>Embryophyta</taxon>
        <taxon>Tracheophyta</taxon>
        <taxon>Spermatophyta</taxon>
        <taxon>Magnoliopsida</taxon>
        <taxon>eudicotyledons</taxon>
        <taxon>Gunneridae</taxon>
        <taxon>Pentapetalae</taxon>
        <taxon>asterids</taxon>
        <taxon>campanulids</taxon>
        <taxon>Escalloniales</taxon>
        <taxon>Escalloniaceae</taxon>
        <taxon>Escallonia</taxon>
    </lineage>
</organism>
<dbReference type="AlphaFoldDB" id="A0AA88REH5"/>
<feature type="non-terminal residue" evidence="2">
    <location>
        <position position="1"/>
    </location>
</feature>
<name>A0AA88REH5_9ASTE</name>
<dbReference type="Proteomes" id="UP001187471">
    <property type="component" value="Unassembled WGS sequence"/>
</dbReference>
<reference evidence="2" key="1">
    <citation type="submission" date="2022-12" db="EMBL/GenBank/DDBJ databases">
        <title>Draft genome assemblies for two species of Escallonia (Escalloniales).</title>
        <authorList>
            <person name="Chanderbali A."/>
            <person name="Dervinis C."/>
            <person name="Anghel I."/>
            <person name="Soltis D."/>
            <person name="Soltis P."/>
            <person name="Zapata F."/>
        </authorList>
    </citation>
    <scope>NUCLEOTIDE SEQUENCE</scope>
    <source>
        <strain evidence="2">UCBG92.1500</strain>
        <tissue evidence="2">Leaf</tissue>
    </source>
</reference>
<accession>A0AA88REH5</accession>
<evidence type="ECO:0000313" key="3">
    <source>
        <dbReference type="Proteomes" id="UP001187471"/>
    </source>
</evidence>
<proteinExistence type="predicted"/>